<dbReference type="Pfam" id="PF01301">
    <property type="entry name" value="Glyco_hydro_35"/>
    <property type="match status" value="1"/>
</dbReference>
<dbReference type="InterPro" id="IPR031330">
    <property type="entry name" value="Gly_Hdrlase_35_cat"/>
</dbReference>
<evidence type="ECO:0000259" key="8">
    <source>
        <dbReference type="Pfam" id="PF01301"/>
    </source>
</evidence>
<dbReference type="InterPro" id="IPR001944">
    <property type="entry name" value="Glycoside_Hdrlase_35"/>
</dbReference>
<feature type="site" description="Important for catalytic activity, responsible for pKa modulation of the active site Glu and correct orientation of both the proton donor and substrate" evidence="6">
    <location>
        <position position="916"/>
    </location>
</feature>
<dbReference type="Gene3D" id="2.115.10.20">
    <property type="entry name" value="Glycosyl hydrolase domain, family 43"/>
    <property type="match status" value="1"/>
</dbReference>
<dbReference type="RefSeq" id="WP_118401519.1">
    <property type="nucleotide sequence ID" value="NZ_JADNFX010000055.1"/>
</dbReference>
<dbReference type="InterPro" id="IPR006710">
    <property type="entry name" value="Glyco_hydro_43"/>
</dbReference>
<evidence type="ECO:0000259" key="10">
    <source>
        <dbReference type="Pfam" id="PF21467"/>
    </source>
</evidence>
<feature type="active site" description="Proton acceptor" evidence="5">
    <location>
        <position position="798"/>
    </location>
</feature>
<feature type="chain" id="PRO_5019250798" description="Beta-galactosidase" evidence="7">
    <location>
        <begin position="19"/>
        <end position="1319"/>
    </location>
</feature>
<dbReference type="GO" id="GO:0005975">
    <property type="term" value="P:carbohydrate metabolic process"/>
    <property type="evidence" value="ECO:0007669"/>
    <property type="project" value="InterPro"/>
</dbReference>
<dbReference type="InterPro" id="IPR041542">
    <property type="entry name" value="GH43_C2"/>
</dbReference>
<dbReference type="SUPFAM" id="SSF51445">
    <property type="entry name" value="(Trans)glycosidases"/>
    <property type="match status" value="1"/>
</dbReference>
<dbReference type="InterPro" id="IPR013320">
    <property type="entry name" value="ConA-like_dom_sf"/>
</dbReference>
<dbReference type="EMBL" id="QRVJ01000001">
    <property type="protein sequence ID" value="RGS39822.1"/>
    <property type="molecule type" value="Genomic_DNA"/>
</dbReference>
<gene>
    <name evidence="11" type="ORF">DWX97_00630</name>
</gene>
<evidence type="ECO:0000256" key="5">
    <source>
        <dbReference type="PIRSR" id="PIRSR606710-1"/>
    </source>
</evidence>
<evidence type="ECO:0000256" key="7">
    <source>
        <dbReference type="SAM" id="SignalP"/>
    </source>
</evidence>
<feature type="domain" description="Beta-xylosidase C-terminal Concanavalin A-like" evidence="9">
    <location>
        <begin position="1127"/>
        <end position="1315"/>
    </location>
</feature>
<evidence type="ECO:0008006" key="13">
    <source>
        <dbReference type="Google" id="ProtNLM"/>
    </source>
</evidence>
<dbReference type="Gene3D" id="2.60.120.200">
    <property type="match status" value="1"/>
</dbReference>
<evidence type="ECO:0000256" key="3">
    <source>
        <dbReference type="ARBA" id="ARBA00022801"/>
    </source>
</evidence>
<dbReference type="Gene3D" id="2.60.120.260">
    <property type="entry name" value="Galactose-binding domain-like"/>
    <property type="match status" value="1"/>
</dbReference>
<dbReference type="GO" id="GO:0004553">
    <property type="term" value="F:hydrolase activity, hydrolyzing O-glycosyl compounds"/>
    <property type="evidence" value="ECO:0007669"/>
    <property type="project" value="InterPro"/>
</dbReference>
<evidence type="ECO:0000256" key="1">
    <source>
        <dbReference type="ARBA" id="ARBA00009809"/>
    </source>
</evidence>
<dbReference type="CDD" id="cd09001">
    <property type="entry name" value="GH43_FsAxh1-like"/>
    <property type="match status" value="1"/>
</dbReference>
<evidence type="ECO:0000256" key="2">
    <source>
        <dbReference type="ARBA" id="ARBA00009865"/>
    </source>
</evidence>
<comment type="caution">
    <text evidence="11">The sequence shown here is derived from an EMBL/GenBank/DDBJ whole genome shotgun (WGS) entry which is preliminary data.</text>
</comment>
<dbReference type="SUPFAM" id="SSF49785">
    <property type="entry name" value="Galactose-binding domain-like"/>
    <property type="match status" value="1"/>
</dbReference>
<evidence type="ECO:0000259" key="9">
    <source>
        <dbReference type="Pfam" id="PF17851"/>
    </source>
</evidence>
<dbReference type="InterPro" id="IPR008979">
    <property type="entry name" value="Galactose-bd-like_sf"/>
</dbReference>
<comment type="similarity">
    <text evidence="2">Belongs to the glycosyl hydrolase 43 family.</text>
</comment>
<accession>A0A412INX1</accession>
<dbReference type="InterPro" id="IPR051795">
    <property type="entry name" value="Glycosyl_Hydrlase_43"/>
</dbReference>
<dbReference type="InterPro" id="IPR023296">
    <property type="entry name" value="Glyco_hydro_beta-prop_sf"/>
</dbReference>
<keyword evidence="7" id="KW-0732">Signal</keyword>
<proteinExistence type="inferred from homology"/>
<dbReference type="Gene3D" id="3.20.20.80">
    <property type="entry name" value="Glycosidases"/>
    <property type="match status" value="1"/>
</dbReference>
<feature type="signal peptide" evidence="7">
    <location>
        <begin position="1"/>
        <end position="18"/>
    </location>
</feature>
<evidence type="ECO:0000313" key="12">
    <source>
        <dbReference type="Proteomes" id="UP000283341"/>
    </source>
</evidence>
<dbReference type="SUPFAM" id="SSF49899">
    <property type="entry name" value="Concanavalin A-like lectins/glucanases"/>
    <property type="match status" value="1"/>
</dbReference>
<evidence type="ECO:0000313" key="11">
    <source>
        <dbReference type="EMBL" id="RGS39822.1"/>
    </source>
</evidence>
<feature type="domain" description="Glycoside hydrolase 35 catalytic" evidence="8">
    <location>
        <begin position="64"/>
        <end position="397"/>
    </location>
</feature>
<feature type="domain" description="Beta-galactosidase galactose-binding" evidence="10">
    <location>
        <begin position="671"/>
        <end position="733"/>
    </location>
</feature>
<dbReference type="PANTHER" id="PTHR42812">
    <property type="entry name" value="BETA-XYLOSIDASE"/>
    <property type="match status" value="1"/>
</dbReference>
<dbReference type="Proteomes" id="UP000283341">
    <property type="component" value="Unassembled WGS sequence"/>
</dbReference>
<sequence>MKKYIMILLGIVPMFMFAQNITDQAVMNDKSADIYSYQEDNLSTVDDSIFLYPDRIRYDNRCIQIEGKDVFVYSGAFHYYRVPQPLWASRFSKLKEAGFNCVETYIPWNWHEQRMPKSVNDESCLDMRQLEDFLEMAEDFGFYVIARPGPYICAEWSGGGFPQWLMRKKPAKTKFEAWLQSNDPEFMRWNEHWYKAVCRVVAPHQITHKEKGKPGVILFQVENEFNRIKWFPSADKKDYLVKLTELTRKYGIDVPIITCWTSEARNVPEGPLNGVVDMVNSYPRWEIEKNFGRLINQQLKSQPGKPLISGELQGGWYSDVAGKLSWKQDGVAPVQTQNITLYALQRGFCGISYYMTVGGTNFDDWASRQTTTTYDFAAAISENGSVNERFRRFRGLAELLKEHGTKIARAVLTPVEYSTTDADVKLALRQAANGDRYYFIRTEEHTRQHFGTLQTSDLTLDYALEPFGAMVYYLPAGSSCGEWWPKLPETMARPTVKADTIRLLPTCQMADPLPTRWTKLKKGEHLDEDGIYGRHFVYYRTKAPEGEVLEIGRIGDKLINGSEADEVLVSVHGKIVPLLREDAHCAFYQLPGDAASGNLTEVLMLFESKGLHHHTKQIVEEYWSIGINYARCAGKDLKLEYAYTEKTRGIELSKGKQMERPAAGQTEDFPLTWHTYSFVLPLQPEGVWFPYHLRLEHSGNGFVYLNGHCIGRCWQKGPQYEYYLPECWLNLGGENHLAISLRPTADGAEIRKAEIVPITQVAEKKKTDSLTMDRLNGRWGDQGDGTYRNPIIAADYSDPDPLRVGDDYYLVASTFESFPGVSILHSKDLVNWTTIGAALTDLGSVDSAYTARKMERYNGGVYAPTISYHNGKYYIYVNLYTDGFYMATADNPEGPWKSGFVKDKYGRRLKVTRWSDPCPFWDEDGKAYLVASHPGKKYWYSYIFQMSEDGTTLSDADSAHMDKKNFLYQYPDGGTVISPYHSSEGNRIFKRNGYYYLQHIEFTNQGQGEGTYIFRSRNLYGTLPDGTPGRPGNPGKYEVFTVEKVKNRDSLRIPGQGGYVDTPDGRWFWIGQFTRDYACGRPPHLLPVTWIDDWPVIGVDVKDKEGQMAWQLPKPVQGYALTLPQGSDDFDKAELHPQWMWNHVPDSSKWSLTERPGYLRLYASSVSGKGFFKAPNTINQRYMRSDSAVVTTRMEIAGMNNGQKAGLVHFNGGKNYAFIAVTKQNNVCRMEFEMDGQAAIGTELPSGQNVIFLRTSIGITDEAGFQYSFDGITYHKLGSVYPMKAANFRGDMIGVFTYDDGGQSGFVDVDWFHYQVSNR</sequence>
<dbReference type="InterPro" id="IPR017853">
    <property type="entry name" value="GH"/>
</dbReference>
<evidence type="ECO:0000256" key="4">
    <source>
        <dbReference type="ARBA" id="ARBA00023295"/>
    </source>
</evidence>
<comment type="similarity">
    <text evidence="1">Belongs to the glycosyl hydrolase 35 family.</text>
</comment>
<organism evidence="11 12">
    <name type="scientific">Bacteroides cellulosilyticus</name>
    <dbReference type="NCBI Taxonomy" id="246787"/>
    <lineage>
        <taxon>Bacteria</taxon>
        <taxon>Pseudomonadati</taxon>
        <taxon>Bacteroidota</taxon>
        <taxon>Bacteroidia</taxon>
        <taxon>Bacteroidales</taxon>
        <taxon>Bacteroidaceae</taxon>
        <taxon>Bacteroides</taxon>
    </lineage>
</organism>
<name>A0A412INX1_9BACE</name>
<dbReference type="Pfam" id="PF04616">
    <property type="entry name" value="Glyco_hydro_43"/>
    <property type="match status" value="1"/>
</dbReference>
<dbReference type="Pfam" id="PF21467">
    <property type="entry name" value="BetaGal_gal-bd"/>
    <property type="match status" value="1"/>
</dbReference>
<evidence type="ECO:0000256" key="6">
    <source>
        <dbReference type="PIRSR" id="PIRSR606710-2"/>
    </source>
</evidence>
<keyword evidence="4" id="KW-0326">Glycosidase</keyword>
<keyword evidence="3" id="KW-0378">Hydrolase</keyword>
<feature type="active site" description="Proton donor" evidence="5">
    <location>
        <position position="984"/>
    </location>
</feature>
<dbReference type="PANTHER" id="PTHR42812:SF12">
    <property type="entry name" value="BETA-XYLOSIDASE-RELATED"/>
    <property type="match status" value="1"/>
</dbReference>
<protein>
    <recommendedName>
        <fullName evidence="13">Beta-galactosidase</fullName>
    </recommendedName>
</protein>
<dbReference type="SUPFAM" id="SSF75005">
    <property type="entry name" value="Arabinanase/levansucrase/invertase"/>
    <property type="match status" value="1"/>
</dbReference>
<reference evidence="11 12" key="1">
    <citation type="submission" date="2018-08" db="EMBL/GenBank/DDBJ databases">
        <title>A genome reference for cultivated species of the human gut microbiota.</title>
        <authorList>
            <person name="Zou Y."/>
            <person name="Xue W."/>
            <person name="Luo G."/>
        </authorList>
    </citation>
    <scope>NUCLEOTIDE SEQUENCE [LARGE SCALE GENOMIC DNA]</scope>
    <source>
        <strain evidence="11 12">AF22-3AC</strain>
    </source>
</reference>
<dbReference type="PRINTS" id="PR00742">
    <property type="entry name" value="GLHYDRLASE35"/>
</dbReference>
<dbReference type="Pfam" id="PF17851">
    <property type="entry name" value="GH43_C2"/>
    <property type="match status" value="1"/>
</dbReference>
<dbReference type="InterPro" id="IPR048913">
    <property type="entry name" value="BetaGal_gal-bd"/>
</dbReference>